<dbReference type="Pfam" id="PF13407">
    <property type="entry name" value="Peripla_BP_4"/>
    <property type="match status" value="1"/>
</dbReference>
<dbReference type="PANTHER" id="PTHR30036:SF8">
    <property type="entry name" value="ABC-TYPE SUGAR TRANSPORT SYSTEM PERIPLASMIC COMPONENT-LIKE PROTEIN"/>
    <property type="match status" value="1"/>
</dbReference>
<reference evidence="5" key="1">
    <citation type="journal article" date="2020" name="mSystems">
        <title>Genome- and Community-Level Interaction Insights into Carbon Utilization and Element Cycling Functions of Hydrothermarchaeota in Hydrothermal Sediment.</title>
        <authorList>
            <person name="Zhou Z."/>
            <person name="Liu Y."/>
            <person name="Xu W."/>
            <person name="Pan J."/>
            <person name="Luo Z.H."/>
            <person name="Li M."/>
        </authorList>
    </citation>
    <scope>NUCLEOTIDE SEQUENCE [LARGE SCALE GENOMIC DNA]</scope>
    <source>
        <strain evidence="5">SpSt-503</strain>
    </source>
</reference>
<name>A0A7C3E6U2_9SPIR</name>
<evidence type="ECO:0000256" key="2">
    <source>
        <dbReference type="ARBA" id="ARBA00007639"/>
    </source>
</evidence>
<evidence type="ECO:0000313" key="5">
    <source>
        <dbReference type="EMBL" id="HFH30537.1"/>
    </source>
</evidence>
<gene>
    <name evidence="5" type="primary">rhaS</name>
    <name evidence="5" type="ORF">ENS59_13695</name>
</gene>
<dbReference type="Gene3D" id="3.40.50.2300">
    <property type="match status" value="2"/>
</dbReference>
<dbReference type="CDD" id="cd20000">
    <property type="entry name" value="PBP1_ABC_rhamnose"/>
    <property type="match status" value="1"/>
</dbReference>
<feature type="signal peptide" evidence="3">
    <location>
        <begin position="1"/>
        <end position="20"/>
    </location>
</feature>
<dbReference type="NCBIfam" id="TIGR02637">
    <property type="entry name" value="RhaS"/>
    <property type="match status" value="1"/>
</dbReference>
<evidence type="ECO:0000256" key="3">
    <source>
        <dbReference type="SAM" id="SignalP"/>
    </source>
</evidence>
<feature type="chain" id="PRO_5028139096" evidence="3">
    <location>
        <begin position="21"/>
        <end position="341"/>
    </location>
</feature>
<dbReference type="GO" id="GO:0030288">
    <property type="term" value="C:outer membrane-bounded periplasmic space"/>
    <property type="evidence" value="ECO:0007669"/>
    <property type="project" value="TreeGrafter"/>
</dbReference>
<dbReference type="EMBL" id="DSVL01000420">
    <property type="protein sequence ID" value="HFH30537.1"/>
    <property type="molecule type" value="Genomic_DNA"/>
</dbReference>
<feature type="domain" description="Periplasmic binding protein" evidence="4">
    <location>
        <begin position="37"/>
        <end position="296"/>
    </location>
</feature>
<evidence type="ECO:0000256" key="1">
    <source>
        <dbReference type="ARBA" id="ARBA00004196"/>
    </source>
</evidence>
<accession>A0A7C3E6U2</accession>
<dbReference type="InterPro" id="IPR025997">
    <property type="entry name" value="SBP_2_dom"/>
</dbReference>
<organism evidence="5">
    <name type="scientific">Gracilinema caldarium</name>
    <dbReference type="NCBI Taxonomy" id="215591"/>
    <lineage>
        <taxon>Bacteria</taxon>
        <taxon>Pseudomonadati</taxon>
        <taxon>Spirochaetota</taxon>
        <taxon>Spirochaetia</taxon>
        <taxon>Spirochaetales</taxon>
        <taxon>Breznakiellaceae</taxon>
        <taxon>Gracilinema</taxon>
    </lineage>
</organism>
<comment type="similarity">
    <text evidence="2">Belongs to the bacterial solute-binding protein 2 family.</text>
</comment>
<comment type="caution">
    <text evidence="5">The sequence shown here is derived from an EMBL/GenBank/DDBJ whole genome shotgun (WGS) entry which is preliminary data.</text>
</comment>
<keyword evidence="3" id="KW-0732">Signal</keyword>
<dbReference type="GO" id="GO:0015762">
    <property type="term" value="P:rhamnose transmembrane transport"/>
    <property type="evidence" value="ECO:0007669"/>
    <property type="project" value="InterPro"/>
</dbReference>
<comment type="subcellular location">
    <subcellularLocation>
        <location evidence="1">Cell envelope</location>
    </subcellularLocation>
</comment>
<evidence type="ECO:0000259" key="4">
    <source>
        <dbReference type="Pfam" id="PF13407"/>
    </source>
</evidence>
<dbReference type="GO" id="GO:0030246">
    <property type="term" value="F:carbohydrate binding"/>
    <property type="evidence" value="ECO:0007669"/>
    <property type="project" value="TreeGrafter"/>
</dbReference>
<dbReference type="SUPFAM" id="SSF53822">
    <property type="entry name" value="Periplasmic binding protein-like I"/>
    <property type="match status" value="1"/>
</dbReference>
<sequence>MKRRMFVVVALLLTAATVFASGGQDTKAAPAGKKVRIAILVKSLGNGFFEAVRDGAQEAAKELGDVEIIYQGPSSATAEGQIEIINNLIATKVDAIAISANDQDALVPAAKKAMEAGIKVISFDSGIAEAGRILHLAPSDTELIGRSQMRLMGELVNWEGEVAILSATAQATNQNAWIEYMKKEIQENPKCKNMKLVAVVYGDDSSDKSYREALGLFKSYPNLKGIIAPTTVGVAATAKAIQDQGLTGKIQLTGLGLPSEMKAYVENGVSKAIALWNPIDLGYSSTYICYNLVKGKNTGKEGDAFTAGRMGTIKVGPKGLAIMGEPFTFTKDNIAKYAAMF</sequence>
<dbReference type="AlphaFoldDB" id="A0A7C3E6U2"/>
<dbReference type="InterPro" id="IPR050555">
    <property type="entry name" value="Bact_Solute-Bind_Prot2"/>
</dbReference>
<dbReference type="InterPro" id="IPR013459">
    <property type="entry name" value="RhaS"/>
</dbReference>
<protein>
    <submittedName>
        <fullName evidence="5">Rhamnose ABC transporter substrate-binding protein</fullName>
    </submittedName>
</protein>
<dbReference type="InterPro" id="IPR028082">
    <property type="entry name" value="Peripla_BP_I"/>
</dbReference>
<dbReference type="PANTHER" id="PTHR30036">
    <property type="entry name" value="D-XYLOSE-BINDING PERIPLASMIC PROTEIN"/>
    <property type="match status" value="1"/>
</dbReference>
<proteinExistence type="inferred from homology"/>